<keyword evidence="8" id="KW-1185">Reference proteome</keyword>
<evidence type="ECO:0000256" key="6">
    <source>
        <dbReference type="SAM" id="SignalP"/>
    </source>
</evidence>
<name>A0A840F850_9SPHN</name>
<dbReference type="Proteomes" id="UP000529795">
    <property type="component" value="Unassembled WGS sequence"/>
</dbReference>
<evidence type="ECO:0000256" key="1">
    <source>
        <dbReference type="ARBA" id="ARBA00004442"/>
    </source>
</evidence>
<gene>
    <name evidence="7" type="ORF">GGQ80_000567</name>
</gene>
<dbReference type="PANTHER" id="PTHR38776:SF1">
    <property type="entry name" value="MLTA-INTERACTING PROTEIN-RELATED"/>
    <property type="match status" value="1"/>
</dbReference>
<dbReference type="Pfam" id="PF06629">
    <property type="entry name" value="MipA"/>
    <property type="match status" value="1"/>
</dbReference>
<dbReference type="AlphaFoldDB" id="A0A840F850"/>
<dbReference type="EMBL" id="JACIEV010000001">
    <property type="protein sequence ID" value="MBB4152691.1"/>
    <property type="molecule type" value="Genomic_DNA"/>
</dbReference>
<evidence type="ECO:0000256" key="5">
    <source>
        <dbReference type="ARBA" id="ARBA00023237"/>
    </source>
</evidence>
<sequence length="294" mass="30374">MSIRVALAGGLAAFMLAAAVPAAAQDAATPPAPETPADPAASIGGDSLTIGGAAVYLSDYEGSNDYRVVPAPGAIGSYKGFSFLIAGNRASVDLIPNKPGPVWDIQAGPIGVVNFNRNAIENISDRRVRALGERGTAIELGGYVGIGKTGVITSPYDKLSVSLSYRHDVSGVHDSGIWQPTINYLTPLSRKTAVALFVSAEHAGRGYGRAYFDVSSAGSVASGLPVFTTRGGWKNWNAGALATYSITGDLLKGFKIVAGGTYRKMLNDFGDSPVVSIAGSRGQWLGAVGLAYTF</sequence>
<keyword evidence="3 6" id="KW-0732">Signal</keyword>
<evidence type="ECO:0000313" key="7">
    <source>
        <dbReference type="EMBL" id="MBB4152691.1"/>
    </source>
</evidence>
<feature type="signal peptide" evidence="6">
    <location>
        <begin position="1"/>
        <end position="24"/>
    </location>
</feature>
<dbReference type="GO" id="GO:0009279">
    <property type="term" value="C:cell outer membrane"/>
    <property type="evidence" value="ECO:0007669"/>
    <property type="project" value="UniProtKB-SubCell"/>
</dbReference>
<feature type="chain" id="PRO_5032339553" evidence="6">
    <location>
        <begin position="25"/>
        <end position="294"/>
    </location>
</feature>
<evidence type="ECO:0000256" key="4">
    <source>
        <dbReference type="ARBA" id="ARBA00023136"/>
    </source>
</evidence>
<proteinExistence type="inferred from homology"/>
<keyword evidence="5" id="KW-0998">Cell outer membrane</keyword>
<dbReference type="PANTHER" id="PTHR38776">
    <property type="entry name" value="MLTA-INTERACTING PROTEIN-RELATED"/>
    <property type="match status" value="1"/>
</dbReference>
<protein>
    <submittedName>
        <fullName evidence="7">Outer membrane scaffolding protein for murein synthesis (MipA/OmpV family)</fullName>
    </submittedName>
</protein>
<reference evidence="7 8" key="1">
    <citation type="submission" date="2020-08" db="EMBL/GenBank/DDBJ databases">
        <title>Genomic Encyclopedia of Type Strains, Phase IV (KMG-IV): sequencing the most valuable type-strain genomes for metagenomic binning, comparative biology and taxonomic classification.</title>
        <authorList>
            <person name="Goeker M."/>
        </authorList>
    </citation>
    <scope>NUCLEOTIDE SEQUENCE [LARGE SCALE GENOMIC DNA]</scope>
    <source>
        <strain evidence="7 8">YC6723</strain>
    </source>
</reference>
<dbReference type="InterPro" id="IPR010583">
    <property type="entry name" value="MipA"/>
</dbReference>
<evidence type="ECO:0000313" key="8">
    <source>
        <dbReference type="Proteomes" id="UP000529795"/>
    </source>
</evidence>
<keyword evidence="4" id="KW-0472">Membrane</keyword>
<evidence type="ECO:0000256" key="2">
    <source>
        <dbReference type="ARBA" id="ARBA00005722"/>
    </source>
</evidence>
<organism evidence="7 8">
    <name type="scientific">Sphingomonas jinjuensis</name>
    <dbReference type="NCBI Taxonomy" id="535907"/>
    <lineage>
        <taxon>Bacteria</taxon>
        <taxon>Pseudomonadati</taxon>
        <taxon>Pseudomonadota</taxon>
        <taxon>Alphaproteobacteria</taxon>
        <taxon>Sphingomonadales</taxon>
        <taxon>Sphingomonadaceae</taxon>
        <taxon>Sphingomonas</taxon>
    </lineage>
</organism>
<evidence type="ECO:0000256" key="3">
    <source>
        <dbReference type="ARBA" id="ARBA00022729"/>
    </source>
</evidence>
<accession>A0A840F850</accession>
<comment type="similarity">
    <text evidence="2">Belongs to the MipA/OmpV family.</text>
</comment>
<comment type="subcellular location">
    <subcellularLocation>
        <location evidence="1">Cell outer membrane</location>
    </subcellularLocation>
</comment>
<comment type="caution">
    <text evidence="7">The sequence shown here is derived from an EMBL/GenBank/DDBJ whole genome shotgun (WGS) entry which is preliminary data.</text>
</comment>